<dbReference type="InterPro" id="IPR050407">
    <property type="entry name" value="Geranylgeranyl_reductase"/>
</dbReference>
<dbReference type="NCBIfam" id="TIGR02032">
    <property type="entry name" value="GG-red-SF"/>
    <property type="match status" value="1"/>
</dbReference>
<evidence type="ECO:0008006" key="3">
    <source>
        <dbReference type="Google" id="ProtNLM"/>
    </source>
</evidence>
<dbReference type="AlphaFoldDB" id="A0A497E4U6"/>
<accession>A0A497E4U6</accession>
<protein>
    <recommendedName>
        <fullName evidence="3">NAD(P)/FAD-dependent oxidoreductase</fullName>
    </recommendedName>
</protein>
<dbReference type="PANTHER" id="PTHR42685">
    <property type="entry name" value="GERANYLGERANYL DIPHOSPHATE REDUCTASE"/>
    <property type="match status" value="1"/>
</dbReference>
<sequence length="407" mass="46351">MMCYHFYQSYRNQRAAKAKYTLAIKTGREKMDDVIVVGGGPIGSYTAYLLADSGFQVSLFEEDEEVGKNVICTGIIGKEPFERFNLPEKAILSQIKSVTFFSPSLIALNFTFPDVIAYVVDRTVFDKELLRRAKEKGTGVQLGRHVQSIRICEDFAELEVSGRDLKKKERAKVIVLATGGNYSLQRSVRLAEVPGFLYGAQMETEMKELTQTEIYLGRQICPGSFAWAVPLSGLRSRIGVLVKNKGGLYLKRFVEERLRERVREKNVKILQKRIAYGPLKRTVKHRVLVVGEAAGQVKTTTGGGISYGLLCSEIAVEVLKKAFEKRDLSERKLADYDRLWRKKLEGELRMGHLARRFFEKLSDKHIDKIFSFIQKNRKVAKAIEEKFDFDHHSGIISFGMNLFRKII</sequence>
<dbReference type="GO" id="GO:0016628">
    <property type="term" value="F:oxidoreductase activity, acting on the CH-CH group of donors, NAD or NADP as acceptor"/>
    <property type="evidence" value="ECO:0007669"/>
    <property type="project" value="InterPro"/>
</dbReference>
<dbReference type="PANTHER" id="PTHR42685:SF18">
    <property type="entry name" value="DIGERANYLGERANYLGLYCEROPHOSPHOLIPID REDUCTASE"/>
    <property type="match status" value="1"/>
</dbReference>
<gene>
    <name evidence="1" type="ORF">DRJ00_02575</name>
</gene>
<evidence type="ECO:0000313" key="1">
    <source>
        <dbReference type="EMBL" id="RLE10044.1"/>
    </source>
</evidence>
<reference evidence="1 2" key="1">
    <citation type="submission" date="2018-06" db="EMBL/GenBank/DDBJ databases">
        <title>Extensive metabolic versatility and redundancy in microbially diverse, dynamic hydrothermal sediments.</title>
        <authorList>
            <person name="Dombrowski N."/>
            <person name="Teske A."/>
            <person name="Baker B.J."/>
        </authorList>
    </citation>
    <scope>NUCLEOTIDE SEQUENCE [LARGE SCALE GENOMIC DNA]</scope>
    <source>
        <strain evidence="1">B47_G16</strain>
    </source>
</reference>
<dbReference type="Gene3D" id="3.50.50.60">
    <property type="entry name" value="FAD/NAD(P)-binding domain"/>
    <property type="match status" value="1"/>
</dbReference>
<dbReference type="InterPro" id="IPR011777">
    <property type="entry name" value="Geranylgeranyl_Rdtase_fam"/>
</dbReference>
<name>A0A497E4U6_UNCAE</name>
<dbReference type="PRINTS" id="PR00420">
    <property type="entry name" value="RNGMNOXGNASE"/>
</dbReference>
<dbReference type="SUPFAM" id="SSF51905">
    <property type="entry name" value="FAD/NAD(P)-binding domain"/>
    <property type="match status" value="1"/>
</dbReference>
<dbReference type="Proteomes" id="UP000279422">
    <property type="component" value="Unassembled WGS sequence"/>
</dbReference>
<evidence type="ECO:0000313" key="2">
    <source>
        <dbReference type="Proteomes" id="UP000279422"/>
    </source>
</evidence>
<comment type="caution">
    <text evidence="1">The sequence shown here is derived from an EMBL/GenBank/DDBJ whole genome shotgun (WGS) entry which is preliminary data.</text>
</comment>
<dbReference type="EMBL" id="QMPZ01000019">
    <property type="protein sequence ID" value="RLE10044.1"/>
    <property type="molecule type" value="Genomic_DNA"/>
</dbReference>
<dbReference type="InterPro" id="IPR036188">
    <property type="entry name" value="FAD/NAD-bd_sf"/>
</dbReference>
<dbReference type="Pfam" id="PF13450">
    <property type="entry name" value="NAD_binding_8"/>
    <property type="match status" value="1"/>
</dbReference>
<organism evidence="1 2">
    <name type="scientific">Aerophobetes bacterium</name>
    <dbReference type="NCBI Taxonomy" id="2030807"/>
    <lineage>
        <taxon>Bacteria</taxon>
        <taxon>Candidatus Aerophobota</taxon>
    </lineage>
</organism>
<proteinExistence type="predicted"/>